<reference evidence="2" key="1">
    <citation type="submission" date="2021-06" db="EMBL/GenBank/DDBJ databases">
        <authorList>
            <person name="Kallberg Y."/>
            <person name="Tangrot J."/>
            <person name="Rosling A."/>
        </authorList>
    </citation>
    <scope>NUCLEOTIDE SEQUENCE</scope>
    <source>
        <strain evidence="2">IN212</strain>
    </source>
</reference>
<feature type="region of interest" description="Disordered" evidence="1">
    <location>
        <begin position="166"/>
        <end position="188"/>
    </location>
</feature>
<keyword evidence="3" id="KW-1185">Reference proteome</keyword>
<dbReference type="EMBL" id="CAJVPZ010009990">
    <property type="protein sequence ID" value="CAG8614998.1"/>
    <property type="molecule type" value="Genomic_DNA"/>
</dbReference>
<feature type="non-terminal residue" evidence="2">
    <location>
        <position position="390"/>
    </location>
</feature>
<organism evidence="2 3">
    <name type="scientific">Racocetra fulgida</name>
    <dbReference type="NCBI Taxonomy" id="60492"/>
    <lineage>
        <taxon>Eukaryota</taxon>
        <taxon>Fungi</taxon>
        <taxon>Fungi incertae sedis</taxon>
        <taxon>Mucoromycota</taxon>
        <taxon>Glomeromycotina</taxon>
        <taxon>Glomeromycetes</taxon>
        <taxon>Diversisporales</taxon>
        <taxon>Gigasporaceae</taxon>
        <taxon>Racocetra</taxon>
    </lineage>
</organism>
<feature type="compositionally biased region" description="Polar residues" evidence="1">
    <location>
        <begin position="47"/>
        <end position="61"/>
    </location>
</feature>
<accession>A0A9N9CT10</accession>
<dbReference type="AlphaFoldDB" id="A0A9N9CT10"/>
<sequence>MNALYASPVPTSVPTSESAIEKLTDACGKAEHISRNCRITIFPNPQPNSSQNSTQPTQPVYSSQNPPPPTSTQVPFSGGNRTNEAPENHQQKALQTLLALPASLNSSNHQNDQHIYVSIPQEDVPLFAAESRETHQSKRRRQEEDDLESVAEEALEQLLKKEKAAEKNVTPLSKAVPPKPKLDSTPDSEHFIPLLHTPPNSPSTQPLNALTPASNTETDLTPFPSDPGCSSFAVPFSVRTLFEVQTATQKEIHLPSPNLADLPSLVYFDTESTDSSDDDWYFSDSYSVPKIGKGKFDSDANDIIDEERKQQKIEYKQNKPTSVTCVYDIAENAYLQEKELEAQILRQVEKIYGDLMDARVQATQKLAMSHSAKLEPQNLGPYYIHDVLSY</sequence>
<proteinExistence type="predicted"/>
<dbReference type="Proteomes" id="UP000789396">
    <property type="component" value="Unassembled WGS sequence"/>
</dbReference>
<comment type="caution">
    <text evidence="2">The sequence shown here is derived from an EMBL/GenBank/DDBJ whole genome shotgun (WGS) entry which is preliminary data.</text>
</comment>
<feature type="region of interest" description="Disordered" evidence="1">
    <location>
        <begin position="40"/>
        <end position="90"/>
    </location>
</feature>
<gene>
    <name evidence="2" type="ORF">RFULGI_LOCUS7133</name>
</gene>
<evidence type="ECO:0000256" key="1">
    <source>
        <dbReference type="SAM" id="MobiDB-lite"/>
    </source>
</evidence>
<evidence type="ECO:0000313" key="3">
    <source>
        <dbReference type="Proteomes" id="UP000789396"/>
    </source>
</evidence>
<protein>
    <submittedName>
        <fullName evidence="2">11786_t:CDS:1</fullName>
    </submittedName>
</protein>
<evidence type="ECO:0000313" key="2">
    <source>
        <dbReference type="EMBL" id="CAG8614998.1"/>
    </source>
</evidence>
<name>A0A9N9CT10_9GLOM</name>
<feature type="region of interest" description="Disordered" evidence="1">
    <location>
        <begin position="131"/>
        <end position="150"/>
    </location>
</feature>